<feature type="transmembrane region" description="Helical" evidence="1">
    <location>
        <begin position="95"/>
        <end position="114"/>
    </location>
</feature>
<protein>
    <submittedName>
        <fullName evidence="2">Uncharacterized protein</fullName>
    </submittedName>
</protein>
<dbReference type="AlphaFoldDB" id="A0A3E0ISF5"/>
<dbReference type="EMBL" id="QKXQ01000054">
    <property type="protein sequence ID" value="REI00432.1"/>
    <property type="molecule type" value="Genomic_DNA"/>
</dbReference>
<keyword evidence="1" id="KW-1133">Transmembrane helix</keyword>
<name>A0A3E0ISF5_9STAP</name>
<organism evidence="2 3">
    <name type="scientific">Staphylococcus felis</name>
    <dbReference type="NCBI Taxonomy" id="46127"/>
    <lineage>
        <taxon>Bacteria</taxon>
        <taxon>Bacillati</taxon>
        <taxon>Bacillota</taxon>
        <taxon>Bacilli</taxon>
        <taxon>Bacillales</taxon>
        <taxon>Staphylococcaceae</taxon>
        <taxon>Staphylococcus</taxon>
    </lineage>
</organism>
<evidence type="ECO:0000313" key="2">
    <source>
        <dbReference type="EMBL" id="REI00432.1"/>
    </source>
</evidence>
<evidence type="ECO:0000313" key="3">
    <source>
        <dbReference type="Proteomes" id="UP000256562"/>
    </source>
</evidence>
<dbReference type="OrthoDB" id="2413940at2"/>
<feature type="transmembrane region" description="Helical" evidence="1">
    <location>
        <begin position="31"/>
        <end position="48"/>
    </location>
</feature>
<dbReference type="RefSeq" id="WP_116093597.1">
    <property type="nucleotide sequence ID" value="NZ_QKXN01000151.1"/>
</dbReference>
<gene>
    <name evidence="2" type="ORF">DOS83_01325</name>
</gene>
<dbReference type="Proteomes" id="UP000256562">
    <property type="component" value="Unassembled WGS sequence"/>
</dbReference>
<comment type="caution">
    <text evidence="2">The sequence shown here is derived from an EMBL/GenBank/DDBJ whole genome shotgun (WGS) entry which is preliminary data.</text>
</comment>
<sequence>MKKLFKSLLWLLALLPLEFIALATDYYMRTMLGYVPFVIVAIIIGFSIDKSGLANNWYLLLSRFIGIGLSWLCIQCFINIDASDAYFKPLSVESLSLLLGGIWFITLAISYWFIHELNSRHQ</sequence>
<keyword evidence="1" id="KW-0472">Membrane</keyword>
<accession>A0A3E0ISF5</accession>
<proteinExistence type="predicted"/>
<reference evidence="2 3" key="1">
    <citation type="journal article" date="2018" name="Vet. Microbiol.">
        <title>Characterisation of Staphylococcus felis isolated from cats using whole genome sequencing.</title>
        <authorList>
            <person name="Worthing K."/>
            <person name="Pang S."/>
            <person name="Trott D.J."/>
            <person name="Abraham S."/>
            <person name="Coombs G.W."/>
            <person name="Jordan D."/>
            <person name="McIntyre L."/>
            <person name="Davies M.R."/>
            <person name="Norris J."/>
        </authorList>
    </citation>
    <scope>NUCLEOTIDE SEQUENCE [LARGE SCALE GENOMIC DNA]</scope>
    <source>
        <strain evidence="2 3">F9</strain>
    </source>
</reference>
<evidence type="ECO:0000256" key="1">
    <source>
        <dbReference type="SAM" id="Phobius"/>
    </source>
</evidence>
<keyword evidence="1" id="KW-0812">Transmembrane</keyword>
<feature type="transmembrane region" description="Helical" evidence="1">
    <location>
        <begin position="60"/>
        <end position="80"/>
    </location>
</feature>